<reference evidence="11 12" key="1">
    <citation type="submission" date="2017-08" db="EMBL/GenBank/DDBJ databases">
        <title>Harnessing the power of phylogenomics to disentangle the directionality and signatures of interkingdom host jumping in the parasitic fungal genus Tolypocladium.</title>
        <authorList>
            <person name="Quandt C.A."/>
            <person name="Patterson W."/>
            <person name="Spatafora J.W."/>
        </authorList>
    </citation>
    <scope>NUCLEOTIDE SEQUENCE [LARGE SCALE GENOMIC DNA]</scope>
    <source>
        <strain evidence="11 12">CBS 113982</strain>
    </source>
</reference>
<dbReference type="AlphaFoldDB" id="A0A2K3QNK4"/>
<keyword evidence="5" id="KW-0805">Transcription regulation</keyword>
<dbReference type="PANTHER" id="PTHR21090:SF27">
    <property type="entry name" value="QUINATE REPRESSOR PROTEIN"/>
    <property type="match status" value="1"/>
</dbReference>
<dbReference type="InterPro" id="IPR041121">
    <property type="entry name" value="SDH_C"/>
</dbReference>
<dbReference type="SUPFAM" id="SSF51735">
    <property type="entry name" value="NAD(P)-binding Rossmann-fold domains"/>
    <property type="match status" value="1"/>
</dbReference>
<dbReference type="GO" id="GO:0004764">
    <property type="term" value="F:shikimate 3-dehydrogenase (NADP+) activity"/>
    <property type="evidence" value="ECO:0007669"/>
    <property type="project" value="InterPro"/>
</dbReference>
<dbReference type="InterPro" id="IPR006151">
    <property type="entry name" value="Shikm_DH/Glu-tRNA_Rdtase"/>
</dbReference>
<evidence type="ECO:0000256" key="2">
    <source>
        <dbReference type="ARBA" id="ARBA00009349"/>
    </source>
</evidence>
<dbReference type="FunFam" id="3.40.50.720:FF:000386">
    <property type="entry name" value="Quinate repressor protein"/>
    <property type="match status" value="1"/>
</dbReference>
<dbReference type="InterPro" id="IPR013785">
    <property type="entry name" value="Aldolase_TIM"/>
</dbReference>
<dbReference type="SUPFAM" id="SSF52540">
    <property type="entry name" value="P-loop containing nucleoside triphosphate hydrolases"/>
    <property type="match status" value="1"/>
</dbReference>
<dbReference type="Gene3D" id="3.40.50.720">
    <property type="entry name" value="NAD(P)-binding Rossmann-like Domain"/>
    <property type="match status" value="1"/>
</dbReference>
<keyword evidence="6" id="KW-0804">Transcription</keyword>
<evidence type="ECO:0000313" key="11">
    <source>
        <dbReference type="EMBL" id="PNY29120.1"/>
    </source>
</evidence>
<comment type="similarity">
    <text evidence="1">In the 2nd section; belongs to the type-I 3-dehydroquinase family.</text>
</comment>
<dbReference type="OrthoDB" id="4415835at2759"/>
<proteinExistence type="inferred from homology"/>
<evidence type="ECO:0000259" key="8">
    <source>
        <dbReference type="Pfam" id="PF01488"/>
    </source>
</evidence>
<dbReference type="Gene3D" id="3.40.50.300">
    <property type="entry name" value="P-loop containing nucleotide triphosphate hydrolases"/>
    <property type="match status" value="1"/>
</dbReference>
<dbReference type="InterPro" id="IPR013708">
    <property type="entry name" value="Shikimate_DH-bd_N"/>
</dbReference>
<name>A0A2K3QNK4_9HYPO</name>
<dbReference type="FunFam" id="3.40.50.10860:FF:000019">
    <property type="entry name" value="Quinate pathway repressor protein QutR"/>
    <property type="match status" value="1"/>
</dbReference>
<organism evidence="11 12">
    <name type="scientific">Tolypocladium capitatum</name>
    <dbReference type="NCBI Taxonomy" id="45235"/>
    <lineage>
        <taxon>Eukaryota</taxon>
        <taxon>Fungi</taxon>
        <taxon>Dikarya</taxon>
        <taxon>Ascomycota</taxon>
        <taxon>Pezizomycotina</taxon>
        <taxon>Sordariomycetes</taxon>
        <taxon>Hypocreomycetidae</taxon>
        <taxon>Hypocreales</taxon>
        <taxon>Ophiocordycipitaceae</taxon>
        <taxon>Tolypocladium</taxon>
    </lineage>
</organism>
<dbReference type="InterPro" id="IPR036291">
    <property type="entry name" value="NAD(P)-bd_dom_sf"/>
</dbReference>
<dbReference type="Pfam" id="PF01488">
    <property type="entry name" value="Shikimate_DH"/>
    <property type="match status" value="1"/>
</dbReference>
<dbReference type="InterPro" id="IPR031322">
    <property type="entry name" value="Shikimate/glucono_kinase"/>
</dbReference>
<protein>
    <submittedName>
        <fullName evidence="11">Uncharacterized protein</fullName>
    </submittedName>
</protein>
<dbReference type="SUPFAM" id="SSF53223">
    <property type="entry name" value="Aminoacid dehydrogenase-like, N-terminal domain"/>
    <property type="match status" value="1"/>
</dbReference>
<evidence type="ECO:0000256" key="4">
    <source>
        <dbReference type="ARBA" id="ARBA00022911"/>
    </source>
</evidence>
<evidence type="ECO:0000256" key="7">
    <source>
        <dbReference type="SAM" id="MobiDB-lite"/>
    </source>
</evidence>
<dbReference type="InterPro" id="IPR001381">
    <property type="entry name" value="DHquinase_I"/>
</dbReference>
<dbReference type="Pfam" id="PF01487">
    <property type="entry name" value="DHquinase_I"/>
    <property type="match status" value="1"/>
</dbReference>
<comment type="caution">
    <text evidence="11">The sequence shown here is derived from an EMBL/GenBank/DDBJ whole genome shotgun (WGS) entry which is preliminary data.</text>
</comment>
<keyword evidence="4" id="KW-0672">Quinate metabolism</keyword>
<dbReference type="Pfam" id="PF08501">
    <property type="entry name" value="Shikimate_dh_N"/>
    <property type="match status" value="1"/>
</dbReference>
<dbReference type="Gene3D" id="3.40.50.10860">
    <property type="entry name" value="Leucine Dehydrogenase, chain A, domain 1"/>
    <property type="match status" value="1"/>
</dbReference>
<gene>
    <name evidence="11" type="ORF">TCAP_00959</name>
</gene>
<dbReference type="GO" id="GO:0003855">
    <property type="term" value="F:3-dehydroquinate dehydratase activity"/>
    <property type="evidence" value="ECO:0007669"/>
    <property type="project" value="InterPro"/>
</dbReference>
<dbReference type="CDD" id="cd01065">
    <property type="entry name" value="NAD_bind_Shikimate_DH"/>
    <property type="match status" value="1"/>
</dbReference>
<dbReference type="PANTHER" id="PTHR21090">
    <property type="entry name" value="AROM/DEHYDROQUINATE SYNTHASE"/>
    <property type="match status" value="1"/>
</dbReference>
<feature type="domain" description="SDH C-terminal" evidence="10">
    <location>
        <begin position="803"/>
        <end position="833"/>
    </location>
</feature>
<dbReference type="Gene3D" id="3.20.20.70">
    <property type="entry name" value="Aldolase class I"/>
    <property type="match status" value="1"/>
</dbReference>
<feature type="domain" description="Quinate/shikimate 5-dehydrogenase/glutamyl-tRNA reductase" evidence="8">
    <location>
        <begin position="662"/>
        <end position="711"/>
    </location>
</feature>
<evidence type="ECO:0000256" key="6">
    <source>
        <dbReference type="ARBA" id="ARBA00023163"/>
    </source>
</evidence>
<dbReference type="STRING" id="45235.A0A2K3QNK4"/>
<evidence type="ECO:0000256" key="1">
    <source>
        <dbReference type="ARBA" id="ARBA00006477"/>
    </source>
</evidence>
<dbReference type="GO" id="GO:0009423">
    <property type="term" value="P:chorismate biosynthetic process"/>
    <property type="evidence" value="ECO:0007669"/>
    <property type="project" value="TreeGrafter"/>
</dbReference>
<dbReference type="Pfam" id="PF01202">
    <property type="entry name" value="SKI"/>
    <property type="match status" value="1"/>
</dbReference>
<dbReference type="EMBL" id="NRSZ01000154">
    <property type="protein sequence ID" value="PNY29120.1"/>
    <property type="molecule type" value="Genomic_DNA"/>
</dbReference>
<sequence length="855" mass="92717">MAGVKRSFAAMMATEAAETVPVSPQSSNPPFGVTGAPRTPSPPFHSTRGEIPSFSSDASLALVGVRGAGKSTLAIMASSALKKRIIDVETAFQRATGSSSSSYRKLTGAAECHRRQSEVLGDILEQNPTGSIVVCSWMDRHVQGLLRQFSAANPVVHVMRSADAIQHHLKISDRRRAQELLNMASFFFRSCTNLEFFNVSEVRATRTELEEADGQSHGTPAPYLTLKQAERHFLKFLSLAYPASAIPFFESAFPLATIPPEERQFTYALSVEIGEVLKGEAELGESIAGVDAVQISVNSLADLKDPADIMDTYSPIANKITEGIGIVRRSTMLPIILNIELPETAEGNLVRLYLDLVAHALCLAPEMVTVDLRLDGSDISRLAVAGRRSKIIANYFTATKLQPWDSADWVSWYRKACSLGCDMVRLVRPARCMEDNFAVSRLRCTVSSLGGRQIPLIAYNSGPLGRHSTCFNQALTLVAAKPMAQANRGNGPGPYPYVTAKEVTKALYASFVYDPMKLYVFGANVGYSISPAMHNAALAACGIPHRYEPFSSDSLSGVKHLIQDPNFGGASVGLPFKVEVITLTHSLSPHAQAIGAVNTLIPVRHLNQDGSVPAGAALLRSVNRAGPVQALYGENTDWIGIRACIRRGLSPANAVRPTTCGLIVGAGGMARAAVYAMLQVGVKNIALYNRTASNAERLASHFRQLLQKKDFKLLGTVRETTFHVIASLDEPWPSGLHLPSIIVSCIPTHPVKDMPSPDFTVPEPWLGNPTGGVIIDLGYKTLDTPLLTQARNGASRGWVAMDGLDLLPEQGFAQFELFTGRRAPRRVMRREVLLNYTDQQRRLHQQAEASAAVDR</sequence>
<dbReference type="GO" id="GO:0003866">
    <property type="term" value="F:3-phosphoshikimate 1-carboxyvinyltransferase activity"/>
    <property type="evidence" value="ECO:0007669"/>
    <property type="project" value="TreeGrafter"/>
</dbReference>
<dbReference type="CDD" id="cd00502">
    <property type="entry name" value="DHQase_I"/>
    <property type="match status" value="1"/>
</dbReference>
<evidence type="ECO:0000256" key="5">
    <source>
        <dbReference type="ARBA" id="ARBA00023015"/>
    </source>
</evidence>
<comment type="similarity">
    <text evidence="2">In the N-terminal section; belongs to the shikimate kinase family.</text>
</comment>
<dbReference type="Pfam" id="PF18317">
    <property type="entry name" value="SDH_C"/>
    <property type="match status" value="1"/>
</dbReference>
<keyword evidence="3" id="KW-0678">Repressor</keyword>
<accession>A0A2K3QNK4</accession>
<evidence type="ECO:0000256" key="3">
    <source>
        <dbReference type="ARBA" id="ARBA00022491"/>
    </source>
</evidence>
<evidence type="ECO:0000259" key="9">
    <source>
        <dbReference type="Pfam" id="PF08501"/>
    </source>
</evidence>
<dbReference type="InterPro" id="IPR027417">
    <property type="entry name" value="P-loop_NTPase"/>
</dbReference>
<feature type="region of interest" description="Disordered" evidence="7">
    <location>
        <begin position="17"/>
        <end position="50"/>
    </location>
</feature>
<dbReference type="SUPFAM" id="SSF51569">
    <property type="entry name" value="Aldolase"/>
    <property type="match status" value="1"/>
</dbReference>
<dbReference type="InterPro" id="IPR046346">
    <property type="entry name" value="Aminoacid_DH-like_N_sf"/>
</dbReference>
<evidence type="ECO:0000313" key="12">
    <source>
        <dbReference type="Proteomes" id="UP000236621"/>
    </source>
</evidence>
<feature type="domain" description="Shikimate dehydrogenase substrate binding N-terminal" evidence="9">
    <location>
        <begin position="520"/>
        <end position="600"/>
    </location>
</feature>
<evidence type="ECO:0000259" key="10">
    <source>
        <dbReference type="Pfam" id="PF18317"/>
    </source>
</evidence>
<dbReference type="Proteomes" id="UP000236621">
    <property type="component" value="Unassembled WGS sequence"/>
</dbReference>
<keyword evidence="12" id="KW-1185">Reference proteome</keyword>